<evidence type="ECO:0000256" key="6">
    <source>
        <dbReference type="ARBA" id="ARBA00022692"/>
    </source>
</evidence>
<dbReference type="EMBL" id="QNUL01000007">
    <property type="protein sequence ID" value="REA61612.1"/>
    <property type="molecule type" value="Genomic_DNA"/>
</dbReference>
<dbReference type="Gene3D" id="3.30.1150.10">
    <property type="match status" value="1"/>
</dbReference>
<evidence type="ECO:0000256" key="9">
    <source>
        <dbReference type="ARBA" id="ARBA00023136"/>
    </source>
</evidence>
<keyword evidence="5" id="KW-0997">Cell inner membrane</keyword>
<evidence type="ECO:0000256" key="1">
    <source>
        <dbReference type="ARBA" id="ARBA00004383"/>
    </source>
</evidence>
<comment type="subcellular location">
    <subcellularLocation>
        <location evidence="1">Cell inner membrane</location>
        <topology evidence="1">Single-pass membrane protein</topology>
        <orientation evidence="1">Periplasmic side</orientation>
    </subcellularLocation>
</comment>
<evidence type="ECO:0000256" key="7">
    <source>
        <dbReference type="ARBA" id="ARBA00022927"/>
    </source>
</evidence>
<evidence type="ECO:0000256" key="5">
    <source>
        <dbReference type="ARBA" id="ARBA00022519"/>
    </source>
</evidence>
<protein>
    <recommendedName>
        <fullName evidence="10">TonB C-terminal domain-containing protein</fullName>
    </recommendedName>
</protein>
<evidence type="ECO:0000256" key="8">
    <source>
        <dbReference type="ARBA" id="ARBA00022989"/>
    </source>
</evidence>
<organism evidence="11 12">
    <name type="scientific">Dyadobacter luteus</name>
    <dbReference type="NCBI Taxonomy" id="2259619"/>
    <lineage>
        <taxon>Bacteria</taxon>
        <taxon>Pseudomonadati</taxon>
        <taxon>Bacteroidota</taxon>
        <taxon>Cytophagia</taxon>
        <taxon>Cytophagales</taxon>
        <taxon>Spirosomataceae</taxon>
        <taxon>Dyadobacter</taxon>
    </lineage>
</organism>
<dbReference type="NCBIfam" id="TIGR01352">
    <property type="entry name" value="tonB_Cterm"/>
    <property type="match status" value="1"/>
</dbReference>
<comment type="caution">
    <text evidence="11">The sequence shown here is derived from an EMBL/GenBank/DDBJ whole genome shotgun (WGS) entry which is preliminary data.</text>
</comment>
<dbReference type="Proteomes" id="UP000256373">
    <property type="component" value="Unassembled WGS sequence"/>
</dbReference>
<dbReference type="GO" id="GO:0015031">
    <property type="term" value="P:protein transport"/>
    <property type="evidence" value="ECO:0007669"/>
    <property type="project" value="UniProtKB-KW"/>
</dbReference>
<proteinExistence type="inferred from homology"/>
<dbReference type="InterPro" id="IPR006260">
    <property type="entry name" value="TonB/TolA_C"/>
</dbReference>
<dbReference type="Pfam" id="PF03544">
    <property type="entry name" value="TonB_C"/>
    <property type="match status" value="1"/>
</dbReference>
<dbReference type="PROSITE" id="PS52015">
    <property type="entry name" value="TONB_CTD"/>
    <property type="match status" value="1"/>
</dbReference>
<dbReference type="RefSeq" id="WP_115831067.1">
    <property type="nucleotide sequence ID" value="NZ_QNUL01000007.1"/>
</dbReference>
<evidence type="ECO:0000313" key="11">
    <source>
        <dbReference type="EMBL" id="REA61612.1"/>
    </source>
</evidence>
<evidence type="ECO:0000256" key="3">
    <source>
        <dbReference type="ARBA" id="ARBA00022448"/>
    </source>
</evidence>
<name>A0A3D8YBS5_9BACT</name>
<gene>
    <name evidence="11" type="ORF">DSL64_11650</name>
</gene>
<dbReference type="PANTHER" id="PTHR33446:SF2">
    <property type="entry name" value="PROTEIN TONB"/>
    <property type="match status" value="1"/>
</dbReference>
<keyword evidence="4" id="KW-1003">Cell membrane</keyword>
<evidence type="ECO:0000259" key="10">
    <source>
        <dbReference type="PROSITE" id="PS52015"/>
    </source>
</evidence>
<reference evidence="11 12" key="1">
    <citation type="submission" date="2018-07" db="EMBL/GenBank/DDBJ databases">
        <title>Dyadobacter roseus sp. nov., isolated from rose rhizosphere soil.</title>
        <authorList>
            <person name="Chen L."/>
        </authorList>
    </citation>
    <scope>NUCLEOTIDE SEQUENCE [LARGE SCALE GENOMIC DNA]</scope>
    <source>
        <strain evidence="11 12">RS19</strain>
    </source>
</reference>
<dbReference type="PANTHER" id="PTHR33446">
    <property type="entry name" value="PROTEIN TONB-RELATED"/>
    <property type="match status" value="1"/>
</dbReference>
<evidence type="ECO:0000256" key="4">
    <source>
        <dbReference type="ARBA" id="ARBA00022475"/>
    </source>
</evidence>
<keyword evidence="9" id="KW-0472">Membrane</keyword>
<dbReference type="InterPro" id="IPR051045">
    <property type="entry name" value="TonB-dependent_transducer"/>
</dbReference>
<feature type="domain" description="TonB C-terminal" evidence="10">
    <location>
        <begin position="57"/>
        <end position="145"/>
    </location>
</feature>
<keyword evidence="8" id="KW-1133">Transmembrane helix</keyword>
<accession>A0A3D8YBS5</accession>
<dbReference type="AlphaFoldDB" id="A0A3D8YBS5"/>
<keyword evidence="7" id="KW-0653">Protein transport</keyword>
<dbReference type="GO" id="GO:0031992">
    <property type="term" value="F:energy transducer activity"/>
    <property type="evidence" value="ECO:0007669"/>
    <property type="project" value="TreeGrafter"/>
</dbReference>
<dbReference type="InterPro" id="IPR037682">
    <property type="entry name" value="TonB_C"/>
</dbReference>
<sequence length="145" mass="16454">MKLYRHLKAKYPFSIQIALWTILLVGKAYFPSFGQSNLNKSEERYFTVVEQQPEFPGGAEARKKFITENLVVPESAPNQKITGKAFISFIVNTDGSRQDVTLVKSLSAEHDKEALRVVNAMPQWSPGSQSGKMVRVKYMLPIDFR</sequence>
<dbReference type="OrthoDB" id="9812355at2"/>
<keyword evidence="3" id="KW-0813">Transport</keyword>
<keyword evidence="6" id="KW-0812">Transmembrane</keyword>
<dbReference type="GO" id="GO:0098797">
    <property type="term" value="C:plasma membrane protein complex"/>
    <property type="evidence" value="ECO:0007669"/>
    <property type="project" value="TreeGrafter"/>
</dbReference>
<keyword evidence="12" id="KW-1185">Reference proteome</keyword>
<evidence type="ECO:0000313" key="12">
    <source>
        <dbReference type="Proteomes" id="UP000256373"/>
    </source>
</evidence>
<evidence type="ECO:0000256" key="2">
    <source>
        <dbReference type="ARBA" id="ARBA00006555"/>
    </source>
</evidence>
<dbReference type="GO" id="GO:0055085">
    <property type="term" value="P:transmembrane transport"/>
    <property type="evidence" value="ECO:0007669"/>
    <property type="project" value="InterPro"/>
</dbReference>
<dbReference type="SUPFAM" id="SSF74653">
    <property type="entry name" value="TolA/TonB C-terminal domain"/>
    <property type="match status" value="1"/>
</dbReference>
<comment type="similarity">
    <text evidence="2">Belongs to the TonB family.</text>
</comment>